<gene>
    <name evidence="3" type="ORF">SNAT2548_LOCUS21935</name>
</gene>
<dbReference type="InterPro" id="IPR016177">
    <property type="entry name" value="DNA-bd_dom_sf"/>
</dbReference>
<feature type="domain" description="MBD" evidence="2">
    <location>
        <begin position="433"/>
        <end position="487"/>
    </location>
</feature>
<dbReference type="EMBL" id="CAJNDS010002268">
    <property type="protein sequence ID" value="CAE7403095.1"/>
    <property type="molecule type" value="Genomic_DNA"/>
</dbReference>
<dbReference type="PROSITE" id="PS50982">
    <property type="entry name" value="MBD"/>
    <property type="match status" value="1"/>
</dbReference>
<feature type="region of interest" description="Disordered" evidence="1">
    <location>
        <begin position="410"/>
        <end position="438"/>
    </location>
</feature>
<dbReference type="Gene3D" id="3.30.890.10">
    <property type="entry name" value="Methyl-cpg-binding Protein 2, Chain A"/>
    <property type="match status" value="1"/>
</dbReference>
<dbReference type="InterPro" id="IPR001739">
    <property type="entry name" value="Methyl_CpG_DNA-bd"/>
</dbReference>
<protein>
    <recommendedName>
        <fullName evidence="2">MBD domain-containing protein</fullName>
    </recommendedName>
</protein>
<organism evidence="3 4">
    <name type="scientific">Symbiodinium natans</name>
    <dbReference type="NCBI Taxonomy" id="878477"/>
    <lineage>
        <taxon>Eukaryota</taxon>
        <taxon>Sar</taxon>
        <taxon>Alveolata</taxon>
        <taxon>Dinophyceae</taxon>
        <taxon>Suessiales</taxon>
        <taxon>Symbiodiniaceae</taxon>
        <taxon>Symbiodinium</taxon>
    </lineage>
</organism>
<feature type="region of interest" description="Disordered" evidence="1">
    <location>
        <begin position="239"/>
        <end position="263"/>
    </location>
</feature>
<feature type="region of interest" description="Disordered" evidence="1">
    <location>
        <begin position="317"/>
        <end position="349"/>
    </location>
</feature>
<dbReference type="Proteomes" id="UP000604046">
    <property type="component" value="Unassembled WGS sequence"/>
</dbReference>
<dbReference type="GO" id="GO:0003677">
    <property type="term" value="F:DNA binding"/>
    <property type="evidence" value="ECO:0007669"/>
    <property type="project" value="InterPro"/>
</dbReference>
<feature type="compositionally biased region" description="Basic and acidic residues" evidence="1">
    <location>
        <begin position="328"/>
        <end position="342"/>
    </location>
</feature>
<evidence type="ECO:0000313" key="4">
    <source>
        <dbReference type="Proteomes" id="UP000604046"/>
    </source>
</evidence>
<dbReference type="SUPFAM" id="SSF54171">
    <property type="entry name" value="DNA-binding domain"/>
    <property type="match status" value="1"/>
</dbReference>
<sequence>MVKDIASLATFLKEQRGLLDAAGWSSAAEQHISNLDLRIKKLANVTTEEATALTTAVQTLPVTAEAKQKLSQTISTTLLAKKDKVVVKGGAQLQGVDAFGAYISKRDKECWELLADPDTHAVHKVDVLASRCLKIGLHYMTEAGYGRVVATGVACGLEADSHKAFLEHVRCLKDKVKTRRKSSKLDSYYTHLPPNPRELPGDLFQNAFQDETLDPVSEVLVTAALDKTGTLRKSKKALEDSTALVPWTASSSSSSKRATGEQEQVQQMMRFMSMYHMMQKMQQGENVGSGNDGLNLHIFGQPAKRKPKALMDKPVETQPNETATHGAAPREEPTQQGPEEKGPAQQTMPEEPAAPVLHIPDINSISVQEQANWLKSDGSNTSEKPKVKAKAKAKEKAKAKAKASCKAFAKSSPKAIAKGKAKAKAKQGPASTSSKAVIRRPAACRGWDIEDRFRASGQRDRYFVSPSGSAFRTMAEAESQGYVNMEG</sequence>
<reference evidence="3" key="1">
    <citation type="submission" date="2021-02" db="EMBL/GenBank/DDBJ databases">
        <authorList>
            <person name="Dougan E. K."/>
            <person name="Rhodes N."/>
            <person name="Thang M."/>
            <person name="Chan C."/>
        </authorList>
    </citation>
    <scope>NUCLEOTIDE SEQUENCE</scope>
</reference>
<evidence type="ECO:0000256" key="1">
    <source>
        <dbReference type="SAM" id="MobiDB-lite"/>
    </source>
</evidence>
<keyword evidence="4" id="KW-1185">Reference proteome</keyword>
<accession>A0A812QTU8</accession>
<dbReference type="AlphaFoldDB" id="A0A812QTU8"/>
<feature type="region of interest" description="Disordered" evidence="1">
    <location>
        <begin position="375"/>
        <end position="395"/>
    </location>
</feature>
<comment type="caution">
    <text evidence="3">The sequence shown here is derived from an EMBL/GenBank/DDBJ whole genome shotgun (WGS) entry which is preliminary data.</text>
</comment>
<proteinExistence type="predicted"/>
<evidence type="ECO:0000313" key="3">
    <source>
        <dbReference type="EMBL" id="CAE7403095.1"/>
    </source>
</evidence>
<name>A0A812QTU8_9DINO</name>
<evidence type="ECO:0000259" key="2">
    <source>
        <dbReference type="PROSITE" id="PS50982"/>
    </source>
</evidence>